<keyword evidence="4 6" id="KW-1133">Transmembrane helix</keyword>
<accession>A0AAE3L1R5</accession>
<name>A0AAE3L1R5_9FIRM</name>
<evidence type="ECO:0000256" key="3">
    <source>
        <dbReference type="ARBA" id="ARBA00022692"/>
    </source>
</evidence>
<dbReference type="GO" id="GO:0005886">
    <property type="term" value="C:plasma membrane"/>
    <property type="evidence" value="ECO:0007669"/>
    <property type="project" value="UniProtKB-SubCell"/>
</dbReference>
<evidence type="ECO:0000256" key="4">
    <source>
        <dbReference type="ARBA" id="ARBA00022989"/>
    </source>
</evidence>
<dbReference type="AlphaFoldDB" id="A0AAE3L1R5"/>
<comment type="subcellular location">
    <subcellularLocation>
        <location evidence="1">Cell membrane</location>
        <topology evidence="1">Multi-pass membrane protein</topology>
    </subcellularLocation>
</comment>
<feature type="domain" description="Na+/H+ antiporter NhaC-like C-terminal" evidence="7">
    <location>
        <begin position="15"/>
        <end position="164"/>
    </location>
</feature>
<evidence type="ECO:0000256" key="2">
    <source>
        <dbReference type="ARBA" id="ARBA00022475"/>
    </source>
</evidence>
<keyword evidence="3 6" id="KW-0812">Transmembrane</keyword>
<dbReference type="EMBL" id="JANKAS010000001">
    <property type="protein sequence ID" value="MCR1897404.1"/>
    <property type="molecule type" value="Genomic_DNA"/>
</dbReference>
<dbReference type="RefSeq" id="WP_257528812.1">
    <property type="nucleotide sequence ID" value="NZ_JANKAS010000001.1"/>
</dbReference>
<proteinExistence type="predicted"/>
<keyword evidence="9" id="KW-1185">Reference proteome</keyword>
<evidence type="ECO:0000313" key="8">
    <source>
        <dbReference type="EMBL" id="MCR1897404.1"/>
    </source>
</evidence>
<dbReference type="Pfam" id="PF03553">
    <property type="entry name" value="Na_H_antiporter"/>
    <property type="match status" value="1"/>
</dbReference>
<gene>
    <name evidence="8" type="ORF">NSA47_00175</name>
</gene>
<dbReference type="InterPro" id="IPR018461">
    <property type="entry name" value="Na/H_Antiport_NhaC-like_C"/>
</dbReference>
<evidence type="ECO:0000256" key="6">
    <source>
        <dbReference type="SAM" id="Phobius"/>
    </source>
</evidence>
<reference evidence="8" key="1">
    <citation type="submission" date="2022-07" db="EMBL/GenBank/DDBJ databases">
        <title>Enhanced cultured diversity of the mouse gut microbiota enables custom-made synthetic communities.</title>
        <authorList>
            <person name="Afrizal A."/>
        </authorList>
    </citation>
    <scope>NUCLEOTIDE SEQUENCE</scope>
    <source>
        <strain evidence="8">DSM 28593</strain>
    </source>
</reference>
<keyword evidence="5 6" id="KW-0472">Membrane</keyword>
<comment type="caution">
    <text evidence="8">The sequence shown here is derived from an EMBL/GenBank/DDBJ whole genome shotgun (WGS) entry which is preliminary data.</text>
</comment>
<evidence type="ECO:0000259" key="7">
    <source>
        <dbReference type="Pfam" id="PF03553"/>
    </source>
</evidence>
<evidence type="ECO:0000313" key="9">
    <source>
        <dbReference type="Proteomes" id="UP001205748"/>
    </source>
</evidence>
<feature type="transmembrane region" description="Helical" evidence="6">
    <location>
        <begin position="62"/>
        <end position="87"/>
    </location>
</feature>
<organism evidence="8 9">
    <name type="scientific">Irregularibacter muris</name>
    <dbReference type="NCBI Taxonomy" id="1796619"/>
    <lineage>
        <taxon>Bacteria</taxon>
        <taxon>Bacillati</taxon>
        <taxon>Bacillota</taxon>
        <taxon>Clostridia</taxon>
        <taxon>Eubacteriales</taxon>
        <taxon>Eubacteriaceae</taxon>
        <taxon>Irregularibacter</taxon>
    </lineage>
</organism>
<protein>
    <recommendedName>
        <fullName evidence="7">Na+/H+ antiporter NhaC-like C-terminal domain-containing protein</fullName>
    </recommendedName>
</protein>
<feature type="transmembrane region" description="Helical" evidence="6">
    <location>
        <begin position="6"/>
        <end position="31"/>
    </location>
</feature>
<sequence length="164" mass="16875">MEGFELGSWALISQAPSLIALLPLLAYLIMVFRNKSNLAGLIVGTVIGAIIMGQGIPSLANLFVTSLGSFLAKIGIIIMFGSGLGYLMNETKVTHTMVYYIVKKIGVDSENKGIMATIVTSIIICGLLGTLAGGNAIIAPVIIPVVAAVGLSPSSTASLLRVAG</sequence>
<dbReference type="Proteomes" id="UP001205748">
    <property type="component" value="Unassembled WGS sequence"/>
</dbReference>
<feature type="transmembrane region" description="Helical" evidence="6">
    <location>
        <begin position="38"/>
        <end position="56"/>
    </location>
</feature>
<evidence type="ECO:0000256" key="1">
    <source>
        <dbReference type="ARBA" id="ARBA00004651"/>
    </source>
</evidence>
<evidence type="ECO:0000256" key="5">
    <source>
        <dbReference type="ARBA" id="ARBA00023136"/>
    </source>
</evidence>
<keyword evidence="2" id="KW-1003">Cell membrane</keyword>